<organism evidence="1 2">
    <name type="scientific">Candidatus Onthovivens merdipullorum</name>
    <dbReference type="NCBI Taxonomy" id="2840889"/>
    <lineage>
        <taxon>Bacteria</taxon>
        <taxon>Bacillati</taxon>
        <taxon>Bacillota</taxon>
        <taxon>Bacilli</taxon>
        <taxon>Bacillales</taxon>
        <taxon>Candidatus Onthovivens</taxon>
    </lineage>
</organism>
<reference evidence="1" key="1">
    <citation type="submission" date="2020-10" db="EMBL/GenBank/DDBJ databases">
        <authorList>
            <person name="Gilroy R."/>
        </authorList>
    </citation>
    <scope>NUCLEOTIDE SEQUENCE</scope>
    <source>
        <strain evidence="1">11159</strain>
    </source>
</reference>
<proteinExistence type="predicted"/>
<sequence length="134" mass="15757">MINLDDLLLTPNLLLIGLRELKPFFLSKKLAKPSLNFKFININDCLKHLYGEFNNEAIKLGLTKFNLNYDEVKKYLEYISLGVNEEIDPILKKFKNELIKEDLVYIDKSYINLLQNRNIYFVGLDKNSNRVKNI</sequence>
<evidence type="ECO:0000313" key="1">
    <source>
        <dbReference type="EMBL" id="MBO8427137.1"/>
    </source>
</evidence>
<gene>
    <name evidence="1" type="ORF">IAC58_01055</name>
</gene>
<dbReference type="AlphaFoldDB" id="A0A9D9DHR9"/>
<protein>
    <submittedName>
        <fullName evidence="1">Uncharacterized protein</fullName>
    </submittedName>
</protein>
<dbReference type="EMBL" id="JADIMY010000017">
    <property type="protein sequence ID" value="MBO8427137.1"/>
    <property type="molecule type" value="Genomic_DNA"/>
</dbReference>
<name>A0A9D9DHR9_9BACL</name>
<reference evidence="1" key="2">
    <citation type="journal article" date="2021" name="PeerJ">
        <title>Extensive microbial diversity within the chicken gut microbiome revealed by metagenomics and culture.</title>
        <authorList>
            <person name="Gilroy R."/>
            <person name="Ravi A."/>
            <person name="Getino M."/>
            <person name="Pursley I."/>
            <person name="Horton D.L."/>
            <person name="Alikhan N.F."/>
            <person name="Baker D."/>
            <person name="Gharbi K."/>
            <person name="Hall N."/>
            <person name="Watson M."/>
            <person name="Adriaenssens E.M."/>
            <person name="Foster-Nyarko E."/>
            <person name="Jarju S."/>
            <person name="Secka A."/>
            <person name="Antonio M."/>
            <person name="Oren A."/>
            <person name="Chaudhuri R.R."/>
            <person name="La Ragione R."/>
            <person name="Hildebrand F."/>
            <person name="Pallen M.J."/>
        </authorList>
    </citation>
    <scope>NUCLEOTIDE SEQUENCE</scope>
    <source>
        <strain evidence="1">11159</strain>
    </source>
</reference>
<accession>A0A9D9DHR9</accession>
<evidence type="ECO:0000313" key="2">
    <source>
        <dbReference type="Proteomes" id="UP000823613"/>
    </source>
</evidence>
<comment type="caution">
    <text evidence="1">The sequence shown here is derived from an EMBL/GenBank/DDBJ whole genome shotgun (WGS) entry which is preliminary data.</text>
</comment>
<feature type="non-terminal residue" evidence="1">
    <location>
        <position position="134"/>
    </location>
</feature>
<dbReference type="Proteomes" id="UP000823613">
    <property type="component" value="Unassembled WGS sequence"/>
</dbReference>